<proteinExistence type="predicted"/>
<dbReference type="EMBL" id="JAMZMM010000406">
    <property type="protein sequence ID" value="MCP2731823.1"/>
    <property type="molecule type" value="Genomic_DNA"/>
</dbReference>
<dbReference type="CDD" id="cd06259">
    <property type="entry name" value="YdcF-like"/>
    <property type="match status" value="1"/>
</dbReference>
<dbReference type="InterPro" id="IPR051599">
    <property type="entry name" value="Cell_Envelope_Assoc"/>
</dbReference>
<protein>
    <submittedName>
        <fullName evidence="3">YdcF family protein</fullName>
    </submittedName>
</protein>
<dbReference type="InterPro" id="IPR003848">
    <property type="entry name" value="DUF218"/>
</dbReference>
<reference evidence="3" key="1">
    <citation type="submission" date="2022-06" db="EMBL/GenBank/DDBJ databases">
        <title>New cyanobacteria of genus Symplocastrum in benthos of Lake Baikal.</title>
        <authorList>
            <person name="Sorokovikova E."/>
            <person name="Tikhonova I."/>
            <person name="Krasnopeev A."/>
            <person name="Evseev P."/>
            <person name="Gladkikh A."/>
            <person name="Belykh O."/>
        </authorList>
    </citation>
    <scope>NUCLEOTIDE SEQUENCE</scope>
    <source>
        <strain evidence="3">BBK-W-15</strain>
    </source>
</reference>
<evidence type="ECO:0000313" key="3">
    <source>
        <dbReference type="EMBL" id="MCP2731823.1"/>
    </source>
</evidence>
<dbReference type="Pfam" id="PF02698">
    <property type="entry name" value="DUF218"/>
    <property type="match status" value="1"/>
</dbReference>
<feature type="transmembrane region" description="Helical" evidence="1">
    <location>
        <begin position="30"/>
        <end position="50"/>
    </location>
</feature>
<dbReference type="GO" id="GO:0043164">
    <property type="term" value="P:Gram-negative-bacterium-type cell wall biogenesis"/>
    <property type="evidence" value="ECO:0007669"/>
    <property type="project" value="TreeGrafter"/>
</dbReference>
<feature type="transmembrane region" description="Helical" evidence="1">
    <location>
        <begin position="62"/>
        <end position="81"/>
    </location>
</feature>
<evidence type="ECO:0000313" key="4">
    <source>
        <dbReference type="Proteomes" id="UP001204953"/>
    </source>
</evidence>
<keyword evidence="4" id="KW-1185">Reference proteome</keyword>
<accession>A0AAE3GXT6</accession>
<dbReference type="GO" id="GO:0005886">
    <property type="term" value="C:plasma membrane"/>
    <property type="evidence" value="ECO:0007669"/>
    <property type="project" value="TreeGrafter"/>
</dbReference>
<gene>
    <name evidence="3" type="ORF">NJ959_25665</name>
</gene>
<feature type="transmembrane region" description="Helical" evidence="1">
    <location>
        <begin position="6"/>
        <end position="23"/>
    </location>
</feature>
<dbReference type="AlphaFoldDB" id="A0AAE3GXT6"/>
<feature type="transmembrane region" description="Helical" evidence="1">
    <location>
        <begin position="93"/>
        <end position="112"/>
    </location>
</feature>
<comment type="caution">
    <text evidence="3">The sequence shown here is derived from an EMBL/GenBank/DDBJ whole genome shotgun (WGS) entry which is preliminary data.</text>
</comment>
<keyword evidence="1" id="KW-0472">Membrane</keyword>
<dbReference type="PANTHER" id="PTHR30336:SF4">
    <property type="entry name" value="ENVELOPE BIOGENESIS FACTOR ELYC"/>
    <property type="match status" value="1"/>
</dbReference>
<feature type="domain" description="DUF218" evidence="2">
    <location>
        <begin position="132"/>
        <end position="310"/>
    </location>
</feature>
<evidence type="ECO:0000256" key="1">
    <source>
        <dbReference type="SAM" id="Phobius"/>
    </source>
</evidence>
<sequence>MPFLLLTQILLWILITVMLYKLFKDIIPKEYFTLIGALFLFAVIVMGFFLPSNQLVSSIWNVLSFPLKPVGACILLLGFAIRNDLAKSKNQVLAALLILLLSSTPLFSNLLAQGAEQRAFTPQEAGTKTASAIVLIGQGTTQPNIPPRTQIQLTDTGDRILYTAQLYRESGNDPLVIVSAGPRPNLQGSKDQITEGNDIRRLLIQLGVPESQIVVDPNSTDLRGSAEASEKILRERGLANQRVFVVNSAVNSSRTRQTFKDVGLTNVMAKPTGFFRFQSGSTPKLNFQVDSLIPSVESLSVTTRVFEEFLSSIYYYLRGWLAPGSF</sequence>
<dbReference type="InterPro" id="IPR014729">
    <property type="entry name" value="Rossmann-like_a/b/a_fold"/>
</dbReference>
<dbReference type="GO" id="GO:0000270">
    <property type="term" value="P:peptidoglycan metabolic process"/>
    <property type="evidence" value="ECO:0007669"/>
    <property type="project" value="TreeGrafter"/>
</dbReference>
<keyword evidence="1" id="KW-0812">Transmembrane</keyword>
<dbReference type="RefSeq" id="WP_254014554.1">
    <property type="nucleotide sequence ID" value="NZ_JAMZMM010000406.1"/>
</dbReference>
<name>A0AAE3GXT6_9CYAN</name>
<dbReference type="PANTHER" id="PTHR30336">
    <property type="entry name" value="INNER MEMBRANE PROTEIN, PROBABLE PERMEASE"/>
    <property type="match status" value="1"/>
</dbReference>
<keyword evidence="1" id="KW-1133">Transmembrane helix</keyword>
<evidence type="ECO:0000259" key="2">
    <source>
        <dbReference type="Pfam" id="PF02698"/>
    </source>
</evidence>
<dbReference type="Gene3D" id="3.40.50.620">
    <property type="entry name" value="HUPs"/>
    <property type="match status" value="1"/>
</dbReference>
<organism evidence="3 4">
    <name type="scientific">Limnofasciculus baicalensis BBK-W-15</name>
    <dbReference type="NCBI Taxonomy" id="2699891"/>
    <lineage>
        <taxon>Bacteria</taxon>
        <taxon>Bacillati</taxon>
        <taxon>Cyanobacteriota</taxon>
        <taxon>Cyanophyceae</taxon>
        <taxon>Coleofasciculales</taxon>
        <taxon>Coleofasciculaceae</taxon>
        <taxon>Limnofasciculus</taxon>
        <taxon>Limnofasciculus baicalensis</taxon>
    </lineage>
</organism>
<dbReference type="Proteomes" id="UP001204953">
    <property type="component" value="Unassembled WGS sequence"/>
</dbReference>